<comment type="caution">
    <text evidence="2">The sequence shown here is derived from an EMBL/GenBank/DDBJ whole genome shotgun (WGS) entry which is preliminary data.</text>
</comment>
<feature type="compositionally biased region" description="Basic and acidic residues" evidence="1">
    <location>
        <begin position="90"/>
        <end position="104"/>
    </location>
</feature>
<evidence type="ECO:0000313" key="3">
    <source>
        <dbReference type="Proteomes" id="UP001516400"/>
    </source>
</evidence>
<dbReference type="AlphaFoldDB" id="A0ABD2NIG3"/>
<accession>A0ABD2NIG3</accession>
<evidence type="ECO:0000256" key="1">
    <source>
        <dbReference type="SAM" id="MobiDB-lite"/>
    </source>
</evidence>
<evidence type="ECO:0000313" key="2">
    <source>
        <dbReference type="EMBL" id="KAL3278172.1"/>
    </source>
</evidence>
<proteinExistence type="predicted"/>
<dbReference type="Proteomes" id="UP001516400">
    <property type="component" value="Unassembled WGS sequence"/>
</dbReference>
<name>A0ABD2NIG3_9CUCU</name>
<gene>
    <name evidence="2" type="ORF">HHI36_013513</name>
</gene>
<keyword evidence="3" id="KW-1185">Reference proteome</keyword>
<protein>
    <submittedName>
        <fullName evidence="2">Uncharacterized protein</fullName>
    </submittedName>
</protein>
<sequence>MVRKDEKYKELYKMSLKTYIDKHMRDVDSEYIKNAENETKAVWSVINQKTRDRSDDNTSSEPDCEMFNNYFVDAAPKTRRKVVAPTNHTGVDRTERNEHLDYQI</sequence>
<organism evidence="2 3">
    <name type="scientific">Cryptolaemus montrouzieri</name>
    <dbReference type="NCBI Taxonomy" id="559131"/>
    <lineage>
        <taxon>Eukaryota</taxon>
        <taxon>Metazoa</taxon>
        <taxon>Ecdysozoa</taxon>
        <taxon>Arthropoda</taxon>
        <taxon>Hexapoda</taxon>
        <taxon>Insecta</taxon>
        <taxon>Pterygota</taxon>
        <taxon>Neoptera</taxon>
        <taxon>Endopterygota</taxon>
        <taxon>Coleoptera</taxon>
        <taxon>Polyphaga</taxon>
        <taxon>Cucujiformia</taxon>
        <taxon>Coccinelloidea</taxon>
        <taxon>Coccinellidae</taxon>
        <taxon>Scymninae</taxon>
        <taxon>Scymnini</taxon>
        <taxon>Cryptolaemus</taxon>
    </lineage>
</organism>
<dbReference type="EMBL" id="JABFTP020000103">
    <property type="protein sequence ID" value="KAL3278172.1"/>
    <property type="molecule type" value="Genomic_DNA"/>
</dbReference>
<reference evidence="2 3" key="1">
    <citation type="journal article" date="2021" name="BMC Biol.">
        <title>Horizontally acquired antibacterial genes associated with adaptive radiation of ladybird beetles.</title>
        <authorList>
            <person name="Li H.S."/>
            <person name="Tang X.F."/>
            <person name="Huang Y.H."/>
            <person name="Xu Z.Y."/>
            <person name="Chen M.L."/>
            <person name="Du X.Y."/>
            <person name="Qiu B.Y."/>
            <person name="Chen P.T."/>
            <person name="Zhang W."/>
            <person name="Slipinski A."/>
            <person name="Escalona H.E."/>
            <person name="Waterhouse R.M."/>
            <person name="Zwick A."/>
            <person name="Pang H."/>
        </authorList>
    </citation>
    <scope>NUCLEOTIDE SEQUENCE [LARGE SCALE GENOMIC DNA]</scope>
    <source>
        <strain evidence="2">SYSU2018</strain>
    </source>
</reference>
<feature type="region of interest" description="Disordered" evidence="1">
    <location>
        <begin position="81"/>
        <end position="104"/>
    </location>
</feature>